<feature type="region of interest" description="Disordered" evidence="1">
    <location>
        <begin position="195"/>
        <end position="260"/>
    </location>
</feature>
<sequence length="419" mass="44332">MLCRKTLRAHQPNRRTGSHVAQARKESIQHDERGEIFRRGQLSITAPDDKSQDDVACEAEHPRPLAPDAVHEPHAQQHAWNGEDGEDELPDGDGADVFPGHETVDDSGAHDAIGEIDKVVEEEGGAGAETAEPIGAKHKVPGDGAGAEIRFLEEFPVCHAQTDEHDEQGEERAYAVDGVERDGEIVVRGEQREEIDEGAGGGAGCGHQSRDEDLDGTSLRIERIGGTFEGGGGGGGIFASDADAGDAAGDGEEPEHVCGGMHLEGERGEERSDDHQGGGEEHATLAGKLVRGVAENEDSEDGTDKEGIGNAGLDCGGVDFGAEEVVEYDVCAGCLSVLAMQKKIGPFPLHLRKLTASFQPCALRPQFEEFMIGFSMSQPSITSADIASAAYRSGAFEWKRRAVSDASGMYISGGILYPG</sequence>
<feature type="compositionally biased region" description="Low complexity" evidence="1">
    <location>
        <begin position="238"/>
        <end position="247"/>
    </location>
</feature>
<accession>A0A4Z1J992</accession>
<gene>
    <name evidence="2" type="ORF">BOTNAR_0002g00800</name>
</gene>
<name>A0A4Z1J992_9HELO</name>
<feature type="compositionally biased region" description="Basic residues" evidence="1">
    <location>
        <begin position="1"/>
        <end position="17"/>
    </location>
</feature>
<dbReference type="AlphaFoldDB" id="A0A4Z1J992"/>
<protein>
    <submittedName>
        <fullName evidence="2">Uncharacterized protein</fullName>
    </submittedName>
</protein>
<keyword evidence="3" id="KW-1185">Reference proteome</keyword>
<reference evidence="2 3" key="1">
    <citation type="submission" date="2017-12" db="EMBL/GenBank/DDBJ databases">
        <title>Comparative genomics of Botrytis spp.</title>
        <authorList>
            <person name="Valero-Jimenez C.A."/>
            <person name="Tapia P."/>
            <person name="Veloso J."/>
            <person name="Silva-Moreno E."/>
            <person name="Staats M."/>
            <person name="Valdes J.H."/>
            <person name="Van Kan J.A.L."/>
        </authorList>
    </citation>
    <scope>NUCLEOTIDE SEQUENCE [LARGE SCALE GENOMIC DNA]</scope>
    <source>
        <strain evidence="2 3">MUCL2120</strain>
    </source>
</reference>
<feature type="region of interest" description="Disordered" evidence="1">
    <location>
        <begin position="1"/>
        <end position="109"/>
    </location>
</feature>
<feature type="compositionally biased region" description="Acidic residues" evidence="1">
    <location>
        <begin position="83"/>
        <end position="94"/>
    </location>
</feature>
<feature type="compositionally biased region" description="Gly residues" evidence="1">
    <location>
        <begin position="227"/>
        <end position="237"/>
    </location>
</feature>
<dbReference type="Proteomes" id="UP000297452">
    <property type="component" value="Unassembled WGS sequence"/>
</dbReference>
<dbReference type="EMBL" id="PQXJ01000002">
    <property type="protein sequence ID" value="TGO70295.1"/>
    <property type="molecule type" value="Genomic_DNA"/>
</dbReference>
<feature type="compositionally biased region" description="Basic and acidic residues" evidence="1">
    <location>
        <begin position="47"/>
        <end position="75"/>
    </location>
</feature>
<organism evidence="2 3">
    <name type="scientific">Botryotinia narcissicola</name>
    <dbReference type="NCBI Taxonomy" id="278944"/>
    <lineage>
        <taxon>Eukaryota</taxon>
        <taxon>Fungi</taxon>
        <taxon>Dikarya</taxon>
        <taxon>Ascomycota</taxon>
        <taxon>Pezizomycotina</taxon>
        <taxon>Leotiomycetes</taxon>
        <taxon>Helotiales</taxon>
        <taxon>Sclerotiniaceae</taxon>
        <taxon>Botryotinia</taxon>
    </lineage>
</organism>
<feature type="compositionally biased region" description="Basic and acidic residues" evidence="1">
    <location>
        <begin position="23"/>
        <end position="38"/>
    </location>
</feature>
<proteinExistence type="predicted"/>
<evidence type="ECO:0000256" key="1">
    <source>
        <dbReference type="SAM" id="MobiDB-lite"/>
    </source>
</evidence>
<comment type="caution">
    <text evidence="2">The sequence shown here is derived from an EMBL/GenBank/DDBJ whole genome shotgun (WGS) entry which is preliminary data.</text>
</comment>
<evidence type="ECO:0000313" key="3">
    <source>
        <dbReference type="Proteomes" id="UP000297452"/>
    </source>
</evidence>
<evidence type="ECO:0000313" key="2">
    <source>
        <dbReference type="EMBL" id="TGO70295.1"/>
    </source>
</evidence>